<feature type="region of interest" description="Disordered" evidence="1">
    <location>
        <begin position="268"/>
        <end position="289"/>
    </location>
</feature>
<proteinExistence type="predicted"/>
<reference evidence="2" key="1">
    <citation type="submission" date="2022-12" db="EMBL/GenBank/DDBJ databases">
        <authorList>
            <person name="Petersen C."/>
        </authorList>
    </citation>
    <scope>NUCLEOTIDE SEQUENCE</scope>
    <source>
        <strain evidence="2">IBT 21472</strain>
    </source>
</reference>
<gene>
    <name evidence="2" type="ORF">N7476_009850</name>
</gene>
<feature type="compositionally biased region" description="Polar residues" evidence="1">
    <location>
        <begin position="206"/>
        <end position="226"/>
    </location>
</feature>
<feature type="region of interest" description="Disordered" evidence="1">
    <location>
        <begin position="1"/>
        <end position="72"/>
    </location>
</feature>
<dbReference type="Proteomes" id="UP001147746">
    <property type="component" value="Unassembled WGS sequence"/>
</dbReference>
<keyword evidence="3" id="KW-1185">Reference proteome</keyword>
<evidence type="ECO:0000313" key="2">
    <source>
        <dbReference type="EMBL" id="KAJ5303051.1"/>
    </source>
</evidence>
<dbReference type="OrthoDB" id="4755622at2759"/>
<feature type="region of interest" description="Disordered" evidence="1">
    <location>
        <begin position="206"/>
        <end position="239"/>
    </location>
</feature>
<sequence length="289" mass="31431">MQPSAPVRNTRRVKSDVESPTPSGSSSQFSNRTLTTKPPPKKSSHSKVLANKPTNKATSRASSINRSLPLRPHQQERKALMVPFEELQVHTAKCDDCDRRNSEGMSRCKLCGWQCCRKCQVIRGGDKTHETVRGPHIPIGEGPGAQATTSLIETVSRLEAGGGATSEFATVERTPPAAHMVADHTPTVAKQDAVKALMRLSSSPPAYTNSQFGVESPDTPSASRSVSADRDHNRTLEDFSDVETVGGDSTITWLSNLDENNEELEPILEPLGLCRRNPPRASRPTDMRG</sequence>
<dbReference type="EMBL" id="JAPZBO010000009">
    <property type="protein sequence ID" value="KAJ5303051.1"/>
    <property type="molecule type" value="Genomic_DNA"/>
</dbReference>
<evidence type="ECO:0000313" key="3">
    <source>
        <dbReference type="Proteomes" id="UP001147746"/>
    </source>
</evidence>
<protein>
    <submittedName>
        <fullName evidence="2">Uncharacterized protein</fullName>
    </submittedName>
</protein>
<evidence type="ECO:0000256" key="1">
    <source>
        <dbReference type="SAM" id="MobiDB-lite"/>
    </source>
</evidence>
<organism evidence="2 3">
    <name type="scientific">Penicillium atrosanguineum</name>
    <dbReference type="NCBI Taxonomy" id="1132637"/>
    <lineage>
        <taxon>Eukaryota</taxon>
        <taxon>Fungi</taxon>
        <taxon>Dikarya</taxon>
        <taxon>Ascomycota</taxon>
        <taxon>Pezizomycotina</taxon>
        <taxon>Eurotiomycetes</taxon>
        <taxon>Eurotiomycetidae</taxon>
        <taxon>Eurotiales</taxon>
        <taxon>Aspergillaceae</taxon>
        <taxon>Penicillium</taxon>
    </lineage>
</organism>
<feature type="compositionally biased region" description="Basic and acidic residues" evidence="1">
    <location>
        <begin position="227"/>
        <end position="237"/>
    </location>
</feature>
<accession>A0A9W9PP27</accession>
<name>A0A9W9PP27_9EURO</name>
<dbReference type="AlphaFoldDB" id="A0A9W9PP27"/>
<feature type="compositionally biased region" description="Low complexity" evidence="1">
    <location>
        <begin position="18"/>
        <end position="30"/>
    </location>
</feature>
<reference evidence="2" key="2">
    <citation type="journal article" date="2023" name="IMA Fungus">
        <title>Comparative genomic study of the Penicillium genus elucidates a diverse pangenome and 15 lateral gene transfer events.</title>
        <authorList>
            <person name="Petersen C."/>
            <person name="Sorensen T."/>
            <person name="Nielsen M.R."/>
            <person name="Sondergaard T.E."/>
            <person name="Sorensen J.L."/>
            <person name="Fitzpatrick D.A."/>
            <person name="Frisvad J.C."/>
            <person name="Nielsen K.L."/>
        </authorList>
    </citation>
    <scope>NUCLEOTIDE SEQUENCE</scope>
    <source>
        <strain evidence="2">IBT 21472</strain>
    </source>
</reference>
<feature type="compositionally biased region" description="Polar residues" evidence="1">
    <location>
        <begin position="52"/>
        <end position="66"/>
    </location>
</feature>
<comment type="caution">
    <text evidence="2">The sequence shown here is derived from an EMBL/GenBank/DDBJ whole genome shotgun (WGS) entry which is preliminary data.</text>
</comment>